<dbReference type="InterPro" id="IPR038404">
    <property type="entry name" value="TRAP_DctP_sf"/>
</dbReference>
<comment type="caution">
    <text evidence="1">The sequence shown here is derived from an EMBL/GenBank/DDBJ whole genome shotgun (WGS) entry which is preliminary data.</text>
</comment>
<dbReference type="EMBL" id="MLJW01005739">
    <property type="protein sequence ID" value="OIQ67736.1"/>
    <property type="molecule type" value="Genomic_DNA"/>
</dbReference>
<evidence type="ECO:0000313" key="1">
    <source>
        <dbReference type="EMBL" id="OIQ67736.1"/>
    </source>
</evidence>
<sequence length="46" mass="5111">MTVTVVSDKELARMRDVAKPAMAKFAADGHEQLVKDLQAELAQIRK</sequence>
<name>A0A1J5PAI8_9ZZZZ</name>
<reference evidence="1" key="1">
    <citation type="submission" date="2016-10" db="EMBL/GenBank/DDBJ databases">
        <title>Sequence of Gallionella enrichment culture.</title>
        <authorList>
            <person name="Poehlein A."/>
            <person name="Muehling M."/>
            <person name="Daniel R."/>
        </authorList>
    </citation>
    <scope>NUCLEOTIDE SEQUENCE</scope>
</reference>
<dbReference type="Gene3D" id="3.40.190.170">
    <property type="entry name" value="Bacterial extracellular solute-binding protein, family 7"/>
    <property type="match status" value="1"/>
</dbReference>
<organism evidence="1">
    <name type="scientific">mine drainage metagenome</name>
    <dbReference type="NCBI Taxonomy" id="410659"/>
    <lineage>
        <taxon>unclassified sequences</taxon>
        <taxon>metagenomes</taxon>
        <taxon>ecological metagenomes</taxon>
    </lineage>
</organism>
<proteinExistence type="predicted"/>
<accession>A0A1J5PAI8</accession>
<gene>
    <name evidence="1" type="ORF">GALL_506820</name>
</gene>
<protein>
    <submittedName>
        <fullName evidence="1">Uncharacterized protein</fullName>
    </submittedName>
</protein>
<dbReference type="AlphaFoldDB" id="A0A1J5PAI8"/>